<feature type="compositionally biased region" description="Polar residues" evidence="2">
    <location>
        <begin position="188"/>
        <end position="203"/>
    </location>
</feature>
<accession>A0A1Q2MD78</accession>
<feature type="region of interest" description="Disordered" evidence="2">
    <location>
        <begin position="261"/>
        <end position="286"/>
    </location>
</feature>
<keyword evidence="4" id="KW-1185">Reference proteome</keyword>
<gene>
    <name evidence="3" type="ORF">SMSP2_00611</name>
</gene>
<feature type="coiled-coil region" evidence="1">
    <location>
        <begin position="209"/>
        <end position="236"/>
    </location>
</feature>
<evidence type="ECO:0000313" key="3">
    <source>
        <dbReference type="EMBL" id="AQQ70267.1"/>
    </source>
</evidence>
<protein>
    <recommendedName>
        <fullName evidence="5">Type II secretion system protein GspC N-terminal domain-containing protein</fullName>
    </recommendedName>
</protein>
<feature type="compositionally biased region" description="Polar residues" evidence="2">
    <location>
        <begin position="263"/>
        <end position="273"/>
    </location>
</feature>
<feature type="region of interest" description="Disordered" evidence="2">
    <location>
        <begin position="82"/>
        <end position="107"/>
    </location>
</feature>
<reference evidence="4" key="1">
    <citation type="submission" date="2017-02" db="EMBL/GenBank/DDBJ databases">
        <title>Comparative genomics and description of representatives of a novel lineage of planctomycetes thriving in anoxic sediments.</title>
        <authorList>
            <person name="Spring S."/>
            <person name="Bunk B."/>
            <person name="Sproer C."/>
        </authorList>
    </citation>
    <scope>NUCLEOTIDE SEQUENCE [LARGE SCALE GENOMIC DNA]</scope>
    <source>
        <strain evidence="4">SM-Chi-D1</strain>
    </source>
</reference>
<dbReference type="KEGG" id="pbas:SMSP2_00611"/>
<organism evidence="3 4">
    <name type="scientific">Limihaloglobus sulfuriphilus</name>
    <dbReference type="NCBI Taxonomy" id="1851148"/>
    <lineage>
        <taxon>Bacteria</taxon>
        <taxon>Pseudomonadati</taxon>
        <taxon>Planctomycetota</taxon>
        <taxon>Phycisphaerae</taxon>
        <taxon>Sedimentisphaerales</taxon>
        <taxon>Sedimentisphaeraceae</taxon>
        <taxon>Limihaloglobus</taxon>
    </lineage>
</organism>
<dbReference type="EMBL" id="CP019646">
    <property type="protein sequence ID" value="AQQ70267.1"/>
    <property type="molecule type" value="Genomic_DNA"/>
</dbReference>
<dbReference type="Proteomes" id="UP000188181">
    <property type="component" value="Chromosome"/>
</dbReference>
<feature type="compositionally biased region" description="Basic and acidic residues" evidence="2">
    <location>
        <begin position="322"/>
        <end position="335"/>
    </location>
</feature>
<dbReference type="AlphaFoldDB" id="A0A1Q2MD78"/>
<sequence length="335" mass="35394" precursor="true">MLNLLKICTYILVPAAVVIAGKIAMDSVSVSTGYEDVLSAPTASETAQQSIGSQSDDEDSTEHALITAAMALAQKINPPIEKSGTVVSRTGGPDSGQKPEPPTPKPPVVYTKFKLLGTCVNHTNPARSIAYIDVPGKGKQWVYKGEDVNHSVIKDIMAGSILVDQGGSVTELFVPQAAPNPLLKTAGSVGQSRESELTAQVQPGSAEAAAYAQAQAEEARQQASVTEDEQERREELVEKATNRRGVSYTVEKSSQVHRIIRPASTSRTVSAPANTPRGPTDPAEAAANAKKLLSVMESNPALNSSANKENMEKLLSVLESMSEEKNDASEAASDK</sequence>
<feature type="region of interest" description="Disordered" evidence="2">
    <location>
        <begin position="298"/>
        <end position="335"/>
    </location>
</feature>
<keyword evidence="1" id="KW-0175">Coiled coil</keyword>
<feature type="region of interest" description="Disordered" evidence="2">
    <location>
        <begin position="185"/>
        <end position="205"/>
    </location>
</feature>
<evidence type="ECO:0008006" key="5">
    <source>
        <dbReference type="Google" id="ProtNLM"/>
    </source>
</evidence>
<proteinExistence type="predicted"/>
<evidence type="ECO:0000313" key="4">
    <source>
        <dbReference type="Proteomes" id="UP000188181"/>
    </source>
</evidence>
<feature type="compositionally biased region" description="Polar residues" evidence="2">
    <location>
        <begin position="298"/>
        <end position="308"/>
    </location>
</feature>
<dbReference type="OrthoDB" id="292861at2"/>
<name>A0A1Q2MD78_9BACT</name>
<evidence type="ECO:0000256" key="1">
    <source>
        <dbReference type="SAM" id="Coils"/>
    </source>
</evidence>
<dbReference type="RefSeq" id="WP_146682543.1">
    <property type="nucleotide sequence ID" value="NZ_CP019646.1"/>
</dbReference>
<evidence type="ECO:0000256" key="2">
    <source>
        <dbReference type="SAM" id="MobiDB-lite"/>
    </source>
</evidence>